<dbReference type="HOGENOM" id="CLU_001265_39_0_11"/>
<dbReference type="Pfam" id="PF07690">
    <property type="entry name" value="MFS_1"/>
    <property type="match status" value="1"/>
</dbReference>
<feature type="transmembrane region" description="Helical" evidence="10">
    <location>
        <begin position="353"/>
        <end position="380"/>
    </location>
</feature>
<dbReference type="OrthoDB" id="8953821at2"/>
<proteinExistence type="inferred from homology"/>
<dbReference type="EMBL" id="CAJZ01000101">
    <property type="protein sequence ID" value="CCI83416.1"/>
    <property type="molecule type" value="Genomic_DNA"/>
</dbReference>
<dbReference type="EMBL" id="AHAE01000037">
    <property type="protein sequence ID" value="EJZ82218.1"/>
    <property type="molecule type" value="Genomic_DNA"/>
</dbReference>
<evidence type="ECO:0000313" key="12">
    <source>
        <dbReference type="EMBL" id="CCI83416.1"/>
    </source>
</evidence>
<dbReference type="PROSITE" id="PS50850">
    <property type="entry name" value="MFS"/>
    <property type="match status" value="1"/>
</dbReference>
<feature type="domain" description="Major facilitator superfamily (MFS) profile" evidence="11">
    <location>
        <begin position="30"/>
        <end position="442"/>
    </location>
</feature>
<dbReference type="PANTHER" id="PTHR43528">
    <property type="entry name" value="ALPHA-KETOGLUTARATE PERMEASE"/>
    <property type="match status" value="1"/>
</dbReference>
<feature type="transmembrane region" description="Helical" evidence="10">
    <location>
        <begin position="325"/>
        <end position="347"/>
    </location>
</feature>
<evidence type="ECO:0000256" key="2">
    <source>
        <dbReference type="ARBA" id="ARBA00008240"/>
    </source>
</evidence>
<feature type="transmembrane region" description="Helical" evidence="10">
    <location>
        <begin position="297"/>
        <end position="318"/>
    </location>
</feature>
<dbReference type="RefSeq" id="WP_004600723.1">
    <property type="nucleotide sequence ID" value="NZ_HF541866.1"/>
</dbReference>
<dbReference type="InterPro" id="IPR051084">
    <property type="entry name" value="H+-coupled_symporters"/>
</dbReference>
<evidence type="ECO:0000256" key="1">
    <source>
        <dbReference type="ARBA" id="ARBA00004651"/>
    </source>
</evidence>
<keyword evidence="4" id="KW-1003">Cell membrane</keyword>
<organism evidence="12 15">
    <name type="scientific">Corynebacterium otitidis ATCC 51513</name>
    <dbReference type="NCBI Taxonomy" id="883169"/>
    <lineage>
        <taxon>Bacteria</taxon>
        <taxon>Bacillati</taxon>
        <taxon>Actinomycetota</taxon>
        <taxon>Actinomycetes</taxon>
        <taxon>Mycobacteriales</taxon>
        <taxon>Corynebacteriaceae</taxon>
        <taxon>Corynebacterium</taxon>
    </lineage>
</organism>
<dbReference type="GO" id="GO:0015293">
    <property type="term" value="F:symporter activity"/>
    <property type="evidence" value="ECO:0007669"/>
    <property type="project" value="UniProtKB-KW"/>
</dbReference>
<dbReference type="Proteomes" id="UP000006078">
    <property type="component" value="Unassembled WGS sequence"/>
</dbReference>
<evidence type="ECO:0000256" key="8">
    <source>
        <dbReference type="ARBA" id="ARBA00023136"/>
    </source>
</evidence>
<dbReference type="AlphaFoldDB" id="I7JW02"/>
<feature type="transmembrane region" description="Helical" evidence="10">
    <location>
        <begin position="126"/>
        <end position="147"/>
    </location>
</feature>
<evidence type="ECO:0000313" key="14">
    <source>
        <dbReference type="Proteomes" id="UP000006078"/>
    </source>
</evidence>
<keyword evidence="3" id="KW-0813">Transport</keyword>
<feature type="transmembrane region" description="Helical" evidence="10">
    <location>
        <begin position="30"/>
        <end position="56"/>
    </location>
</feature>
<evidence type="ECO:0000259" key="11">
    <source>
        <dbReference type="PROSITE" id="PS50850"/>
    </source>
</evidence>
<keyword evidence="6" id="KW-0769">Symport</keyword>
<feature type="transmembrane region" description="Helical" evidence="10">
    <location>
        <begin position="168"/>
        <end position="190"/>
    </location>
</feature>
<evidence type="ECO:0000256" key="10">
    <source>
        <dbReference type="SAM" id="Phobius"/>
    </source>
</evidence>
<dbReference type="InterPro" id="IPR020846">
    <property type="entry name" value="MFS_dom"/>
</dbReference>
<comment type="subcellular location">
    <subcellularLocation>
        <location evidence="1">Cell membrane</location>
        <topology evidence="1">Multi-pass membrane protein</topology>
    </subcellularLocation>
</comment>
<accession>I7JW02</accession>
<evidence type="ECO:0000313" key="13">
    <source>
        <dbReference type="EMBL" id="EJZ82218.1"/>
    </source>
</evidence>
<feature type="transmembrane region" description="Helical" evidence="10">
    <location>
        <begin position="253"/>
        <end position="277"/>
    </location>
</feature>
<dbReference type="InterPro" id="IPR011701">
    <property type="entry name" value="MFS"/>
</dbReference>
<dbReference type="eggNOG" id="COG0477">
    <property type="taxonomic scope" value="Bacteria"/>
</dbReference>
<evidence type="ECO:0000256" key="3">
    <source>
        <dbReference type="ARBA" id="ARBA00022448"/>
    </source>
</evidence>
<comment type="caution">
    <text evidence="12">The sequence shown here is derived from an EMBL/GenBank/DDBJ whole genome shotgun (WGS) entry which is preliminary data.</text>
</comment>
<feature type="transmembrane region" description="Helical" evidence="10">
    <location>
        <begin position="419"/>
        <end position="438"/>
    </location>
</feature>
<dbReference type="PANTHER" id="PTHR43528:SF1">
    <property type="entry name" value="ALPHA-KETOGLUTARATE PERMEASE"/>
    <property type="match status" value="1"/>
</dbReference>
<dbReference type="Gene3D" id="1.20.1250.20">
    <property type="entry name" value="MFS general substrate transporter like domains"/>
    <property type="match status" value="1"/>
</dbReference>
<feature type="transmembrane region" description="Helical" evidence="10">
    <location>
        <begin position="102"/>
        <end position="120"/>
    </location>
</feature>
<evidence type="ECO:0000256" key="6">
    <source>
        <dbReference type="ARBA" id="ARBA00022847"/>
    </source>
</evidence>
<gene>
    <name evidence="12" type="primary">proP</name>
    <name evidence="12" type="ORF">BN46_0680</name>
    <name evidence="13" type="ORF">HMPREF9719_00833</name>
</gene>
<sequence>MVHDTSVSAGERTAEGSKQGGRRPESMRRVVAGSMAGNVLEWFDFSSYAFFATYIGANFFQTGDAFSALMSAFIVYGVGYVARPLGALLLGAYGDLKGRKATLLLTVSIMAAGTFIIAFAPPVGVLGVGATILLCVGRLLQGFSAGGEIGGATSYLVEKAPNDRKIQVVGWLQATMAVSNILAAVIGVAITGLFSEQQVTEWAWRIPFIIGLLIIPVALYIRSSLTETEEFVDLEARRKERRRRPVSILLKRYWRHILIASVMAISWHTTTSGLIIFAPTYYSMPETGLGFSSNEAFVASLVGNIAMFAACLVSAAVAQRVGYRLSLGATLAAMAVIPLGALVALHASPSLPALLVAHTVSCAAVGSYVGIIPSAIARVFPTVVRSTGTSVAYNLIGIVFAGMTPALMTWLTTHTVYSTGLYVLVTALIGLIALPLFLRYVRRPGDNADPED</sequence>
<evidence type="ECO:0000256" key="9">
    <source>
        <dbReference type="SAM" id="MobiDB-lite"/>
    </source>
</evidence>
<reference evidence="12 15" key="1">
    <citation type="journal article" date="2012" name="J. Bacteriol.">
        <title>Draft Genome Sequence of Turicella otitidis ATCC 51513, Isolated from Middle Ear Fluid from a Child with Otitis Media.</title>
        <authorList>
            <person name="Brinkrolf K."/>
            <person name="Schneider J."/>
            <person name="Knecht M."/>
            <person name="Ruckert C."/>
            <person name="Tauch A."/>
        </authorList>
    </citation>
    <scope>NUCLEOTIDE SEQUENCE [LARGE SCALE GENOMIC DNA]</scope>
    <source>
        <strain evidence="12 15">ATCC 51513</strain>
    </source>
</reference>
<keyword evidence="7 10" id="KW-1133">Transmembrane helix</keyword>
<dbReference type="Proteomes" id="UP000011016">
    <property type="component" value="Unassembled WGS sequence"/>
</dbReference>
<feature type="transmembrane region" description="Helical" evidence="10">
    <location>
        <begin position="202"/>
        <end position="221"/>
    </location>
</feature>
<dbReference type="SUPFAM" id="SSF103473">
    <property type="entry name" value="MFS general substrate transporter"/>
    <property type="match status" value="1"/>
</dbReference>
<comment type="similarity">
    <text evidence="2">Belongs to the major facilitator superfamily. Metabolite:H+ Symporter (MHS) family (TC 2.A.1.6) family.</text>
</comment>
<name>I7JW02_9CORY</name>
<dbReference type="InterPro" id="IPR005829">
    <property type="entry name" value="Sugar_transporter_CS"/>
</dbReference>
<dbReference type="GO" id="GO:0005886">
    <property type="term" value="C:plasma membrane"/>
    <property type="evidence" value="ECO:0007669"/>
    <property type="project" value="UniProtKB-SubCell"/>
</dbReference>
<keyword evidence="8 10" id="KW-0472">Membrane</keyword>
<protein>
    <submittedName>
        <fullName evidence="12">Citrate-proton symporter</fullName>
    </submittedName>
</protein>
<dbReference type="InterPro" id="IPR036259">
    <property type="entry name" value="MFS_trans_sf"/>
</dbReference>
<feature type="region of interest" description="Disordered" evidence="9">
    <location>
        <begin position="1"/>
        <end position="26"/>
    </location>
</feature>
<feature type="transmembrane region" description="Helical" evidence="10">
    <location>
        <begin position="392"/>
        <end position="413"/>
    </location>
</feature>
<evidence type="ECO:0000256" key="4">
    <source>
        <dbReference type="ARBA" id="ARBA00022475"/>
    </source>
</evidence>
<evidence type="ECO:0000256" key="7">
    <source>
        <dbReference type="ARBA" id="ARBA00022989"/>
    </source>
</evidence>
<keyword evidence="14" id="KW-1185">Reference proteome</keyword>
<keyword evidence="5 10" id="KW-0812">Transmembrane</keyword>
<evidence type="ECO:0000256" key="5">
    <source>
        <dbReference type="ARBA" id="ARBA00022692"/>
    </source>
</evidence>
<evidence type="ECO:0000313" key="15">
    <source>
        <dbReference type="Proteomes" id="UP000011016"/>
    </source>
</evidence>
<reference evidence="13 14" key="2">
    <citation type="submission" date="2012-08" db="EMBL/GenBank/DDBJ databases">
        <title>The Genome Sequence of Turicella otitidis ATCC 51513.</title>
        <authorList>
            <consortium name="The Broad Institute Genome Sequencing Platform"/>
            <person name="Earl A."/>
            <person name="Ward D."/>
            <person name="Feldgarden M."/>
            <person name="Gevers D."/>
            <person name="Huys G."/>
            <person name="Walker B."/>
            <person name="Young S.K."/>
            <person name="Zeng Q."/>
            <person name="Gargeya S."/>
            <person name="Fitzgerald M."/>
            <person name="Haas B."/>
            <person name="Abouelleil A."/>
            <person name="Alvarado L."/>
            <person name="Arachchi H.M."/>
            <person name="Berlin A.M."/>
            <person name="Chapman S.B."/>
            <person name="Goldberg J."/>
            <person name="Griggs A."/>
            <person name="Gujja S."/>
            <person name="Hansen M."/>
            <person name="Howarth C."/>
            <person name="Imamovic A."/>
            <person name="Larimer J."/>
            <person name="McCowen C."/>
            <person name="Montmayeur A."/>
            <person name="Murphy C."/>
            <person name="Neiman D."/>
            <person name="Pearson M."/>
            <person name="Priest M."/>
            <person name="Roberts A."/>
            <person name="Saif S."/>
            <person name="Shea T."/>
            <person name="Sisk P."/>
            <person name="Sykes S."/>
            <person name="Wortman J."/>
            <person name="Nusbaum C."/>
            <person name="Birren B."/>
        </authorList>
    </citation>
    <scope>NUCLEOTIDE SEQUENCE [LARGE SCALE GENOMIC DNA]</scope>
    <source>
        <strain evidence="13 14">ATCC 51513</strain>
    </source>
</reference>
<dbReference type="PROSITE" id="PS00217">
    <property type="entry name" value="SUGAR_TRANSPORT_2"/>
    <property type="match status" value="1"/>
</dbReference>
<feature type="transmembrane region" description="Helical" evidence="10">
    <location>
        <begin position="68"/>
        <end position="90"/>
    </location>
</feature>